<proteinExistence type="predicted"/>
<name>A0ABW4ZRF0_9BACL</name>
<comment type="caution">
    <text evidence="1">The sequence shown here is derived from an EMBL/GenBank/DDBJ whole genome shotgun (WGS) entry which is preliminary data.</text>
</comment>
<accession>A0ABW4ZRF0</accession>
<sequence length="64" mass="7046">MTPYLISAVCLLIAILIGYATGRRVGFRAGKEEGRLLSRLELREQSLRKGVCPTCDKSVGTIQH</sequence>
<dbReference type="EMBL" id="JBHUIO010000002">
    <property type="protein sequence ID" value="MFD2168518.1"/>
    <property type="molecule type" value="Genomic_DNA"/>
</dbReference>
<dbReference type="Proteomes" id="UP001597343">
    <property type="component" value="Unassembled WGS sequence"/>
</dbReference>
<organism evidence="1 2">
    <name type="scientific">Tumebacillus lipolyticus</name>
    <dbReference type="NCBI Taxonomy" id="1280370"/>
    <lineage>
        <taxon>Bacteria</taxon>
        <taxon>Bacillati</taxon>
        <taxon>Bacillota</taxon>
        <taxon>Bacilli</taxon>
        <taxon>Bacillales</taxon>
        <taxon>Alicyclobacillaceae</taxon>
        <taxon>Tumebacillus</taxon>
    </lineage>
</organism>
<protein>
    <submittedName>
        <fullName evidence="1">Uncharacterized protein</fullName>
    </submittedName>
</protein>
<keyword evidence="2" id="KW-1185">Reference proteome</keyword>
<gene>
    <name evidence="1" type="ORF">ACFSOY_00615</name>
</gene>
<evidence type="ECO:0000313" key="1">
    <source>
        <dbReference type="EMBL" id="MFD2168518.1"/>
    </source>
</evidence>
<evidence type="ECO:0000313" key="2">
    <source>
        <dbReference type="Proteomes" id="UP001597343"/>
    </source>
</evidence>
<reference evidence="2" key="1">
    <citation type="journal article" date="2019" name="Int. J. Syst. Evol. Microbiol.">
        <title>The Global Catalogue of Microorganisms (GCM) 10K type strain sequencing project: providing services to taxonomists for standard genome sequencing and annotation.</title>
        <authorList>
            <consortium name="The Broad Institute Genomics Platform"/>
            <consortium name="The Broad Institute Genome Sequencing Center for Infectious Disease"/>
            <person name="Wu L."/>
            <person name="Ma J."/>
        </authorList>
    </citation>
    <scope>NUCLEOTIDE SEQUENCE [LARGE SCALE GENOMIC DNA]</scope>
    <source>
        <strain evidence="2">CGMCC 1.13574</strain>
    </source>
</reference>
<dbReference type="RefSeq" id="WP_386043303.1">
    <property type="nucleotide sequence ID" value="NZ_JBHUIO010000002.1"/>
</dbReference>